<dbReference type="InterPro" id="IPR011712">
    <property type="entry name" value="Sig_transdc_His_kin_sub3_dim/P"/>
</dbReference>
<dbReference type="EC" id="2.7.13.3" evidence="2"/>
<evidence type="ECO:0000256" key="5">
    <source>
        <dbReference type="ARBA" id="ARBA00022741"/>
    </source>
</evidence>
<dbReference type="AlphaFoldDB" id="X5DQU6"/>
<evidence type="ECO:0000256" key="2">
    <source>
        <dbReference type="ARBA" id="ARBA00012438"/>
    </source>
</evidence>
<reference evidence="11 12" key="1">
    <citation type="journal article" date="2015" name="Int. J. Syst. Evol. Microbiol.">
        <title>Revisiting Corynebacterium glyciniphilum (ex Kubota et al., 1972) sp. nov., nom. rev., isolated from putrefied banana.</title>
        <authorList>
            <person name="Al-Dilaimi A."/>
            <person name="Bednarz H."/>
            <person name="Lomker A."/>
            <person name="Niehaus K."/>
            <person name="Kalinowski J."/>
            <person name="Ruckert C."/>
        </authorList>
    </citation>
    <scope>NUCLEOTIDE SEQUENCE [LARGE SCALE GENOMIC DNA]</scope>
    <source>
        <strain evidence="11">AJ 3170</strain>
    </source>
</reference>
<gene>
    <name evidence="11" type="ORF">CGLY_02945</name>
</gene>
<evidence type="ECO:0000256" key="7">
    <source>
        <dbReference type="ARBA" id="ARBA00022840"/>
    </source>
</evidence>
<dbReference type="GO" id="GO:0046983">
    <property type="term" value="F:protein dimerization activity"/>
    <property type="evidence" value="ECO:0007669"/>
    <property type="project" value="InterPro"/>
</dbReference>
<proteinExistence type="predicted"/>
<evidence type="ECO:0000256" key="4">
    <source>
        <dbReference type="ARBA" id="ARBA00022679"/>
    </source>
</evidence>
<feature type="transmembrane region" description="Helical" evidence="9">
    <location>
        <begin position="69"/>
        <end position="87"/>
    </location>
</feature>
<dbReference type="PANTHER" id="PTHR24421">
    <property type="entry name" value="NITRATE/NITRITE SENSOR PROTEIN NARX-RELATED"/>
    <property type="match status" value="1"/>
</dbReference>
<keyword evidence="7" id="KW-0067">ATP-binding</keyword>
<evidence type="ECO:0000256" key="9">
    <source>
        <dbReference type="SAM" id="Phobius"/>
    </source>
</evidence>
<dbReference type="PANTHER" id="PTHR24421:SF10">
    <property type="entry name" value="NITRATE_NITRITE SENSOR PROTEIN NARQ"/>
    <property type="match status" value="1"/>
</dbReference>
<name>X5DQU6_9CORY</name>
<dbReference type="STRING" id="1404245.CGLY_02945"/>
<evidence type="ECO:0000313" key="12">
    <source>
        <dbReference type="Proteomes" id="UP000023703"/>
    </source>
</evidence>
<evidence type="ECO:0000259" key="10">
    <source>
        <dbReference type="Pfam" id="PF07730"/>
    </source>
</evidence>
<dbReference type="Proteomes" id="UP000023703">
    <property type="component" value="Chromosome"/>
</dbReference>
<feature type="transmembrane region" description="Helical" evidence="9">
    <location>
        <begin position="151"/>
        <end position="171"/>
    </location>
</feature>
<comment type="catalytic activity">
    <reaction evidence="1">
        <text>ATP + protein L-histidine = ADP + protein N-phospho-L-histidine.</text>
        <dbReference type="EC" id="2.7.13.3"/>
    </reaction>
</comment>
<keyword evidence="12" id="KW-1185">Reference proteome</keyword>
<feature type="transmembrane region" description="Helical" evidence="9">
    <location>
        <begin position="24"/>
        <end position="42"/>
    </location>
</feature>
<feature type="transmembrane region" description="Helical" evidence="9">
    <location>
        <begin position="93"/>
        <end position="111"/>
    </location>
</feature>
<dbReference type="KEGG" id="cgy:CGLY_02945"/>
<keyword evidence="6 11" id="KW-0418">Kinase</keyword>
<dbReference type="Gene3D" id="3.30.565.10">
    <property type="entry name" value="Histidine kinase-like ATPase, C-terminal domain"/>
    <property type="match status" value="1"/>
</dbReference>
<evidence type="ECO:0000256" key="6">
    <source>
        <dbReference type="ARBA" id="ARBA00022777"/>
    </source>
</evidence>
<protein>
    <recommendedName>
        <fullName evidence="2">histidine kinase</fullName>
        <ecNumber evidence="2">2.7.13.3</ecNumber>
    </recommendedName>
</protein>
<feature type="transmembrane region" description="Helical" evidence="9">
    <location>
        <begin position="48"/>
        <end position="64"/>
    </location>
</feature>
<keyword evidence="9" id="KW-0812">Transmembrane</keyword>
<evidence type="ECO:0000256" key="3">
    <source>
        <dbReference type="ARBA" id="ARBA00022553"/>
    </source>
</evidence>
<evidence type="ECO:0000256" key="8">
    <source>
        <dbReference type="ARBA" id="ARBA00023012"/>
    </source>
</evidence>
<keyword evidence="8" id="KW-0902">Two-component regulatory system</keyword>
<dbReference type="HOGENOM" id="CLU_000445_20_1_11"/>
<dbReference type="GO" id="GO:0016020">
    <property type="term" value="C:membrane"/>
    <property type="evidence" value="ECO:0007669"/>
    <property type="project" value="InterPro"/>
</dbReference>
<keyword evidence="9" id="KW-1133">Transmembrane helix</keyword>
<dbReference type="GO" id="GO:0000155">
    <property type="term" value="F:phosphorelay sensor kinase activity"/>
    <property type="evidence" value="ECO:0007669"/>
    <property type="project" value="InterPro"/>
</dbReference>
<feature type="transmembrane region" description="Helical" evidence="9">
    <location>
        <begin position="118"/>
        <end position="139"/>
    </location>
</feature>
<keyword evidence="5" id="KW-0547">Nucleotide-binding</keyword>
<evidence type="ECO:0000313" key="11">
    <source>
        <dbReference type="EMBL" id="AHW63037.1"/>
    </source>
</evidence>
<dbReference type="GO" id="GO:0005524">
    <property type="term" value="F:ATP binding"/>
    <property type="evidence" value="ECO:0007669"/>
    <property type="project" value="UniProtKB-KW"/>
</dbReference>
<dbReference type="InterPro" id="IPR036890">
    <property type="entry name" value="HATPase_C_sf"/>
</dbReference>
<organism evidence="11 12">
    <name type="scientific">Corynebacterium glyciniphilum AJ 3170</name>
    <dbReference type="NCBI Taxonomy" id="1404245"/>
    <lineage>
        <taxon>Bacteria</taxon>
        <taxon>Bacillati</taxon>
        <taxon>Actinomycetota</taxon>
        <taxon>Actinomycetes</taxon>
        <taxon>Mycobacteriales</taxon>
        <taxon>Corynebacteriaceae</taxon>
        <taxon>Corynebacterium</taxon>
    </lineage>
</organism>
<keyword evidence="3" id="KW-0597">Phosphoprotein</keyword>
<dbReference type="EMBL" id="CP006842">
    <property type="protein sequence ID" value="AHW63037.1"/>
    <property type="molecule type" value="Genomic_DNA"/>
</dbReference>
<dbReference type="CDD" id="cd16917">
    <property type="entry name" value="HATPase_UhpB-NarQ-NarX-like"/>
    <property type="match status" value="1"/>
</dbReference>
<keyword evidence="9" id="KW-0472">Membrane</keyword>
<dbReference type="Gene3D" id="1.20.5.1930">
    <property type="match status" value="1"/>
</dbReference>
<sequence>MPSGVCWYPEGWLNMKDFSWDEKGFFLLILLSALPHLFFHYSRGLYEVALIALFIVLAPAVLFWRRRPAVSAAAVWAVLFAWSLWVTSGPVDFLDLVPFVLCVPLVVYGPARYADSLLFSVGSLGLSLAWGVLTPGVLLGALAPGEPVPDSLVTAVVLMQWVFSCGVFVMGHGQRHQELRRVELMKARGREDRLAMAREIHDVLSRSLTVINVQATAGASMRDIDALARIRDISGGALAEVRSLLASLRATGDVVVAGTRSKDDLVAAMRAVLTGFEDVGLKIDARFPAAPDSERLVRIESALVQFIHYRILGEALTNVVRHQGPDSHVLLVTEVDFPENVLRIRIESWAGSQEFSAAPGVGSGEGLTGLRDRVHDIGGTLSWWADGAGGSRSEHFVVEAVMPVVMKPKQDASRWRPRMMKEKCRGR</sequence>
<evidence type="ECO:0000256" key="1">
    <source>
        <dbReference type="ARBA" id="ARBA00000085"/>
    </source>
</evidence>
<dbReference type="InterPro" id="IPR050482">
    <property type="entry name" value="Sensor_HK_TwoCompSys"/>
</dbReference>
<keyword evidence="4" id="KW-0808">Transferase</keyword>
<dbReference type="Pfam" id="PF07730">
    <property type="entry name" value="HisKA_3"/>
    <property type="match status" value="1"/>
</dbReference>
<accession>X5DQU6</accession>
<feature type="domain" description="Signal transduction histidine kinase subgroup 3 dimerisation and phosphoacceptor" evidence="10">
    <location>
        <begin position="193"/>
        <end position="251"/>
    </location>
</feature>
<dbReference type="eggNOG" id="COG4585">
    <property type="taxonomic scope" value="Bacteria"/>
</dbReference>